<gene>
    <name evidence="1" type="ordered locus">MTR_5g018490</name>
</gene>
<sequence>MAELATKKVGVEAGWGVAPPLIVIVRLVVVDEFPEPGRASPNGPRAFTGRAKKPSSNFGLQLFGPSPTFYSGFRAGPYGPAHFDSSISYHRRP</sequence>
<organism evidence="1 3">
    <name type="scientific">Medicago truncatula</name>
    <name type="common">Barrel medic</name>
    <name type="synonym">Medicago tribuloides</name>
    <dbReference type="NCBI Taxonomy" id="3880"/>
    <lineage>
        <taxon>Eukaryota</taxon>
        <taxon>Viridiplantae</taxon>
        <taxon>Streptophyta</taxon>
        <taxon>Embryophyta</taxon>
        <taxon>Tracheophyta</taxon>
        <taxon>Spermatophyta</taxon>
        <taxon>Magnoliopsida</taxon>
        <taxon>eudicotyledons</taxon>
        <taxon>Gunneridae</taxon>
        <taxon>Pentapetalae</taxon>
        <taxon>rosids</taxon>
        <taxon>fabids</taxon>
        <taxon>Fabales</taxon>
        <taxon>Fabaceae</taxon>
        <taxon>Papilionoideae</taxon>
        <taxon>50 kb inversion clade</taxon>
        <taxon>NPAAA clade</taxon>
        <taxon>Hologalegina</taxon>
        <taxon>IRL clade</taxon>
        <taxon>Trifolieae</taxon>
        <taxon>Medicago</taxon>
    </lineage>
</organism>
<reference evidence="2" key="3">
    <citation type="submission" date="2015-04" db="UniProtKB">
        <authorList>
            <consortium name="EnsemblPlants"/>
        </authorList>
    </citation>
    <scope>IDENTIFICATION</scope>
    <source>
        <strain evidence="2">cv. Jemalong A17</strain>
    </source>
</reference>
<evidence type="ECO:0000313" key="3">
    <source>
        <dbReference type="Proteomes" id="UP000002051"/>
    </source>
</evidence>
<dbReference type="EnsemblPlants" id="AES94800">
    <property type="protein sequence ID" value="AES94800"/>
    <property type="gene ID" value="MTR_5g018490"/>
</dbReference>
<dbReference type="AlphaFoldDB" id="G7K9F7"/>
<evidence type="ECO:0000313" key="1">
    <source>
        <dbReference type="EMBL" id="AES94800.1"/>
    </source>
</evidence>
<name>G7K9F7_MEDTR</name>
<accession>G7K9F7</accession>
<keyword evidence="3" id="KW-1185">Reference proteome</keyword>
<dbReference type="Proteomes" id="UP000002051">
    <property type="component" value="Chromosome 5"/>
</dbReference>
<reference evidence="1 3" key="1">
    <citation type="journal article" date="2011" name="Nature">
        <title>The Medicago genome provides insight into the evolution of rhizobial symbioses.</title>
        <authorList>
            <person name="Young N.D."/>
            <person name="Debelle F."/>
            <person name="Oldroyd G.E."/>
            <person name="Geurts R."/>
            <person name="Cannon S.B."/>
            <person name="Udvardi M.K."/>
            <person name="Benedito V.A."/>
            <person name="Mayer K.F."/>
            <person name="Gouzy J."/>
            <person name="Schoof H."/>
            <person name="Van de Peer Y."/>
            <person name="Proost S."/>
            <person name="Cook D.R."/>
            <person name="Meyers B.C."/>
            <person name="Spannagl M."/>
            <person name="Cheung F."/>
            <person name="De Mita S."/>
            <person name="Krishnakumar V."/>
            <person name="Gundlach H."/>
            <person name="Zhou S."/>
            <person name="Mudge J."/>
            <person name="Bharti A.K."/>
            <person name="Murray J.D."/>
            <person name="Naoumkina M.A."/>
            <person name="Rosen B."/>
            <person name="Silverstein K.A."/>
            <person name="Tang H."/>
            <person name="Rombauts S."/>
            <person name="Zhao P.X."/>
            <person name="Zhou P."/>
            <person name="Barbe V."/>
            <person name="Bardou P."/>
            <person name="Bechner M."/>
            <person name="Bellec A."/>
            <person name="Berger A."/>
            <person name="Berges H."/>
            <person name="Bidwell S."/>
            <person name="Bisseling T."/>
            <person name="Choisne N."/>
            <person name="Couloux A."/>
            <person name="Denny R."/>
            <person name="Deshpande S."/>
            <person name="Dai X."/>
            <person name="Doyle J.J."/>
            <person name="Dudez A.M."/>
            <person name="Farmer A.D."/>
            <person name="Fouteau S."/>
            <person name="Franken C."/>
            <person name="Gibelin C."/>
            <person name="Gish J."/>
            <person name="Goldstein S."/>
            <person name="Gonzalez A.J."/>
            <person name="Green P.J."/>
            <person name="Hallab A."/>
            <person name="Hartog M."/>
            <person name="Hua A."/>
            <person name="Humphray S.J."/>
            <person name="Jeong D.H."/>
            <person name="Jing Y."/>
            <person name="Jocker A."/>
            <person name="Kenton S.M."/>
            <person name="Kim D.J."/>
            <person name="Klee K."/>
            <person name="Lai H."/>
            <person name="Lang C."/>
            <person name="Lin S."/>
            <person name="Macmil S.L."/>
            <person name="Magdelenat G."/>
            <person name="Matthews L."/>
            <person name="McCorrison J."/>
            <person name="Monaghan E.L."/>
            <person name="Mun J.H."/>
            <person name="Najar F.Z."/>
            <person name="Nicholson C."/>
            <person name="Noirot C."/>
            <person name="O'Bleness M."/>
            <person name="Paule C.R."/>
            <person name="Poulain J."/>
            <person name="Prion F."/>
            <person name="Qin B."/>
            <person name="Qu C."/>
            <person name="Retzel E.F."/>
            <person name="Riddle C."/>
            <person name="Sallet E."/>
            <person name="Samain S."/>
            <person name="Samson N."/>
            <person name="Sanders I."/>
            <person name="Saurat O."/>
            <person name="Scarpelli C."/>
            <person name="Schiex T."/>
            <person name="Segurens B."/>
            <person name="Severin A.J."/>
            <person name="Sherrier D.J."/>
            <person name="Shi R."/>
            <person name="Sims S."/>
            <person name="Singer S.R."/>
            <person name="Sinharoy S."/>
            <person name="Sterck L."/>
            <person name="Viollet A."/>
            <person name="Wang B.B."/>
            <person name="Wang K."/>
            <person name="Wang M."/>
            <person name="Wang X."/>
            <person name="Warfsmann J."/>
            <person name="Weissenbach J."/>
            <person name="White D.D."/>
            <person name="White J.D."/>
            <person name="Wiley G.B."/>
            <person name="Wincker P."/>
            <person name="Xing Y."/>
            <person name="Yang L."/>
            <person name="Yao Z."/>
            <person name="Ying F."/>
            <person name="Zhai J."/>
            <person name="Zhou L."/>
            <person name="Zuber A."/>
            <person name="Denarie J."/>
            <person name="Dixon R.A."/>
            <person name="May G.D."/>
            <person name="Schwartz D.C."/>
            <person name="Rogers J."/>
            <person name="Quetier F."/>
            <person name="Town C.D."/>
            <person name="Roe B.A."/>
        </authorList>
    </citation>
    <scope>NUCLEOTIDE SEQUENCE [LARGE SCALE GENOMIC DNA]</scope>
    <source>
        <strain evidence="1">A17</strain>
        <strain evidence="2 3">cv. Jemalong A17</strain>
    </source>
</reference>
<dbReference type="HOGENOM" id="CLU_2402993_0_0_1"/>
<dbReference type="PaxDb" id="3880-AES94800"/>
<dbReference type="EMBL" id="CM001221">
    <property type="protein sequence ID" value="AES94800.1"/>
    <property type="molecule type" value="Genomic_DNA"/>
</dbReference>
<reference evidence="1 3" key="2">
    <citation type="journal article" date="2014" name="BMC Genomics">
        <title>An improved genome release (version Mt4.0) for the model legume Medicago truncatula.</title>
        <authorList>
            <person name="Tang H."/>
            <person name="Krishnakumar V."/>
            <person name="Bidwell S."/>
            <person name="Rosen B."/>
            <person name="Chan A."/>
            <person name="Zhou S."/>
            <person name="Gentzbittel L."/>
            <person name="Childs K.L."/>
            <person name="Yandell M."/>
            <person name="Gundlach H."/>
            <person name="Mayer K.F."/>
            <person name="Schwartz D.C."/>
            <person name="Town C.D."/>
        </authorList>
    </citation>
    <scope>GENOME REANNOTATION</scope>
    <source>
        <strain evidence="2 3">cv. Jemalong A17</strain>
    </source>
</reference>
<protein>
    <submittedName>
        <fullName evidence="1 2">Uncharacterized protein</fullName>
    </submittedName>
</protein>
<proteinExistence type="predicted"/>
<evidence type="ECO:0000313" key="2">
    <source>
        <dbReference type="EnsemblPlants" id="AES94800"/>
    </source>
</evidence>